<feature type="chain" id="PRO_5004372652" evidence="1">
    <location>
        <begin position="19"/>
        <end position="78"/>
    </location>
</feature>
<feature type="signal peptide" evidence="1">
    <location>
        <begin position="1"/>
        <end position="18"/>
    </location>
</feature>
<sequence length="78" mass="8433">MAVFKFFVFLMLACVAVATAVPAGERVKKDVILGAYPYAYTYPYAASYAAAPVAYSAAYYPSAYSAALPYASYRAIVY</sequence>
<organism evidence="2">
    <name type="scientific">Riptortus pedestris</name>
    <name type="common">Bean bug</name>
    <dbReference type="NCBI Taxonomy" id="329032"/>
    <lineage>
        <taxon>Eukaryota</taxon>
        <taxon>Metazoa</taxon>
        <taxon>Ecdysozoa</taxon>
        <taxon>Arthropoda</taxon>
        <taxon>Hexapoda</taxon>
        <taxon>Insecta</taxon>
        <taxon>Pterygota</taxon>
        <taxon>Neoptera</taxon>
        <taxon>Paraneoptera</taxon>
        <taxon>Hemiptera</taxon>
        <taxon>Heteroptera</taxon>
        <taxon>Panheteroptera</taxon>
        <taxon>Pentatomomorpha</taxon>
        <taxon>Coreoidea</taxon>
        <taxon>Alydidae</taxon>
        <taxon>Riptortus</taxon>
    </lineage>
</organism>
<dbReference type="EMBL" id="AK417116">
    <property type="protein sequence ID" value="BAN20331.1"/>
    <property type="molecule type" value="mRNA"/>
</dbReference>
<dbReference type="AlphaFoldDB" id="R4WNC3"/>
<proteinExistence type="evidence at transcript level"/>
<evidence type="ECO:0000313" key="2">
    <source>
        <dbReference type="EMBL" id="BAN20331.1"/>
    </source>
</evidence>
<protein>
    <submittedName>
        <fullName evidence="2">Unkown protein</fullName>
    </submittedName>
</protein>
<keyword evidence="1" id="KW-0732">Signal</keyword>
<name>R4WNC3_RIPPE</name>
<evidence type="ECO:0000256" key="1">
    <source>
        <dbReference type="SAM" id="SignalP"/>
    </source>
</evidence>
<reference evidence="2" key="1">
    <citation type="journal article" date="2013" name="PLoS ONE">
        <title>Gene expression in gut symbiotic organ of stinkbug affected by extracellular bacterial symbiont.</title>
        <authorList>
            <person name="Futahashi R."/>
            <person name="Tanaka K."/>
            <person name="Tanahashi M."/>
            <person name="Nikoh N."/>
            <person name="Kikuchi Y."/>
            <person name="Lee B.L."/>
            <person name="Fukatsu T."/>
        </authorList>
    </citation>
    <scope>NUCLEOTIDE SEQUENCE</scope>
    <source>
        <tissue evidence="2">Midgut</tissue>
    </source>
</reference>
<accession>R4WNC3</accession>